<gene>
    <name evidence="1" type="ORF">HAX54_002549</name>
</gene>
<feature type="non-terminal residue" evidence="1">
    <location>
        <position position="53"/>
    </location>
</feature>
<evidence type="ECO:0000313" key="2">
    <source>
        <dbReference type="Proteomes" id="UP000823775"/>
    </source>
</evidence>
<feature type="non-terminal residue" evidence="1">
    <location>
        <position position="1"/>
    </location>
</feature>
<name>A0ABS8WTI6_DATST</name>
<evidence type="ECO:0000313" key="1">
    <source>
        <dbReference type="EMBL" id="MCE3215476.1"/>
    </source>
</evidence>
<proteinExistence type="predicted"/>
<comment type="caution">
    <text evidence="1">The sequence shown here is derived from an EMBL/GenBank/DDBJ whole genome shotgun (WGS) entry which is preliminary data.</text>
</comment>
<accession>A0ABS8WTI6</accession>
<sequence length="53" mass="6260">EAVPRRMVYRAKMMAPYAWQCAHVTTASRLALRQSCCYFVRLVVLRCWRLALL</sequence>
<dbReference type="Proteomes" id="UP000823775">
    <property type="component" value="Unassembled WGS sequence"/>
</dbReference>
<protein>
    <submittedName>
        <fullName evidence="1">Uncharacterized protein</fullName>
    </submittedName>
</protein>
<keyword evidence="2" id="KW-1185">Reference proteome</keyword>
<dbReference type="EMBL" id="JACEIK010011124">
    <property type="protein sequence ID" value="MCE3215476.1"/>
    <property type="molecule type" value="Genomic_DNA"/>
</dbReference>
<reference evidence="1 2" key="1">
    <citation type="journal article" date="2021" name="BMC Genomics">
        <title>Datura genome reveals duplications of psychoactive alkaloid biosynthetic genes and high mutation rate following tissue culture.</title>
        <authorList>
            <person name="Rajewski A."/>
            <person name="Carter-House D."/>
            <person name="Stajich J."/>
            <person name="Litt A."/>
        </authorList>
    </citation>
    <scope>NUCLEOTIDE SEQUENCE [LARGE SCALE GENOMIC DNA]</scope>
    <source>
        <strain evidence="1">AR-01</strain>
    </source>
</reference>
<organism evidence="1 2">
    <name type="scientific">Datura stramonium</name>
    <name type="common">Jimsonweed</name>
    <name type="synonym">Common thornapple</name>
    <dbReference type="NCBI Taxonomy" id="4076"/>
    <lineage>
        <taxon>Eukaryota</taxon>
        <taxon>Viridiplantae</taxon>
        <taxon>Streptophyta</taxon>
        <taxon>Embryophyta</taxon>
        <taxon>Tracheophyta</taxon>
        <taxon>Spermatophyta</taxon>
        <taxon>Magnoliopsida</taxon>
        <taxon>eudicotyledons</taxon>
        <taxon>Gunneridae</taxon>
        <taxon>Pentapetalae</taxon>
        <taxon>asterids</taxon>
        <taxon>lamiids</taxon>
        <taxon>Solanales</taxon>
        <taxon>Solanaceae</taxon>
        <taxon>Solanoideae</taxon>
        <taxon>Datureae</taxon>
        <taxon>Datura</taxon>
    </lineage>
</organism>